<dbReference type="Gene3D" id="2.30.110.10">
    <property type="entry name" value="Electron Transport, Fmn-binding Protein, Chain A"/>
    <property type="match status" value="1"/>
</dbReference>
<sequence length="158" mass="17304">MANIGDGISAKMAEKFFASRGHGVLSLADDNDGHGVPISYGYDLETGRCIMQFVLDTASQKQQFLEASDTVTLTTYEYDADDTWQSAIATGSLVSLSSEDVANWAAAIFFTNAANVETPVRQEANETAIEWYELEIESLTGRENIGDGRTKTKFELEQ</sequence>
<dbReference type="InterPro" id="IPR012349">
    <property type="entry name" value="Split_barrel_FMN-bd"/>
</dbReference>
<name>A0A4D6HT91_9EURY</name>
<keyword evidence="1" id="KW-0614">Plasmid</keyword>
<proteinExistence type="predicted"/>
<dbReference type="SUPFAM" id="SSF50475">
    <property type="entry name" value="FMN-binding split barrel"/>
    <property type="match status" value="1"/>
</dbReference>
<gene>
    <name evidence="1" type="ORF">DV706_18120</name>
</gene>
<reference evidence="1 2" key="1">
    <citation type="journal article" date="2019" name="Nat. Commun.">
        <title>A new type of DNA phosphorothioation-based antiviral system in archaea.</title>
        <authorList>
            <person name="Xiong L."/>
            <person name="Liu S."/>
            <person name="Chen S."/>
            <person name="Xiao Y."/>
            <person name="Zhu B."/>
            <person name="Gao Y."/>
            <person name="Zhang Y."/>
            <person name="Chen B."/>
            <person name="Luo J."/>
            <person name="Deng Z."/>
            <person name="Chen X."/>
            <person name="Wang L."/>
            <person name="Chen S."/>
        </authorList>
    </citation>
    <scope>NUCLEOTIDE SEQUENCE [LARGE SCALE GENOMIC DNA]</scope>
    <source>
        <strain evidence="1 2">JCM 10635</strain>
        <plasmid evidence="1 2">unnamed1</plasmid>
    </source>
</reference>
<accession>A0A4D6HT91</accession>
<dbReference type="Pfam" id="PF12900">
    <property type="entry name" value="Pyridox_ox_2"/>
    <property type="match status" value="1"/>
</dbReference>
<dbReference type="KEGG" id="nbg:DV706_18120"/>
<dbReference type="AlphaFoldDB" id="A0A4D6HT91"/>
<geneLocation type="plasmid" evidence="1">
    <name>unnamed1</name>
</geneLocation>
<protein>
    <submittedName>
        <fullName evidence="1">Pyridoxamine 5'-phosphate oxidase family protein</fullName>
    </submittedName>
</protein>
<organism evidence="1 2">
    <name type="scientific">Natronorubrum bangense</name>
    <dbReference type="NCBI Taxonomy" id="61858"/>
    <lineage>
        <taxon>Archaea</taxon>
        <taxon>Methanobacteriati</taxon>
        <taxon>Methanobacteriota</taxon>
        <taxon>Stenosarchaea group</taxon>
        <taxon>Halobacteria</taxon>
        <taxon>Halobacteriales</taxon>
        <taxon>Natrialbaceae</taxon>
        <taxon>Natronorubrum</taxon>
    </lineage>
</organism>
<evidence type="ECO:0000313" key="2">
    <source>
        <dbReference type="Proteomes" id="UP000296822"/>
    </source>
</evidence>
<evidence type="ECO:0000313" key="1">
    <source>
        <dbReference type="EMBL" id="QCC56442.1"/>
    </source>
</evidence>
<dbReference type="Proteomes" id="UP000296822">
    <property type="component" value="Plasmid unnamed1"/>
</dbReference>
<dbReference type="InterPro" id="IPR024747">
    <property type="entry name" value="Pyridox_Oxase-rel"/>
</dbReference>
<dbReference type="EMBL" id="CP031306">
    <property type="protein sequence ID" value="QCC56442.1"/>
    <property type="molecule type" value="Genomic_DNA"/>
</dbReference>